<keyword evidence="3" id="KW-1185">Reference proteome</keyword>
<keyword evidence="1" id="KW-0732">Signal</keyword>
<organism evidence="2 3">
    <name type="scientific">Pseudoxanthomonas sacheonensis</name>
    <dbReference type="NCBI Taxonomy" id="443615"/>
    <lineage>
        <taxon>Bacteria</taxon>
        <taxon>Pseudomonadati</taxon>
        <taxon>Pseudomonadota</taxon>
        <taxon>Gammaproteobacteria</taxon>
        <taxon>Lysobacterales</taxon>
        <taxon>Lysobacteraceae</taxon>
        <taxon>Pseudoxanthomonas</taxon>
    </lineage>
</organism>
<dbReference type="EMBL" id="JAVDTT010000001">
    <property type="protein sequence ID" value="MDR6840562.1"/>
    <property type="molecule type" value="Genomic_DNA"/>
</dbReference>
<dbReference type="Proteomes" id="UP001254759">
    <property type="component" value="Unassembled WGS sequence"/>
</dbReference>
<evidence type="ECO:0000313" key="2">
    <source>
        <dbReference type="EMBL" id="MDR6840562.1"/>
    </source>
</evidence>
<evidence type="ECO:0008006" key="4">
    <source>
        <dbReference type="Google" id="ProtNLM"/>
    </source>
</evidence>
<accession>A0ABU1RP64</accession>
<comment type="caution">
    <text evidence="2">The sequence shown here is derived from an EMBL/GenBank/DDBJ whole genome shotgun (WGS) entry which is preliminary data.</text>
</comment>
<evidence type="ECO:0000256" key="1">
    <source>
        <dbReference type="SAM" id="SignalP"/>
    </source>
</evidence>
<protein>
    <recommendedName>
        <fullName evidence="4">Lysozyme inhibitor LprI N-terminal domain-containing protein</fullName>
    </recommendedName>
</protein>
<proteinExistence type="predicted"/>
<reference evidence="2 3" key="1">
    <citation type="submission" date="2023-07" db="EMBL/GenBank/DDBJ databases">
        <title>Sorghum-associated microbial communities from plants grown in Nebraska, USA.</title>
        <authorList>
            <person name="Schachtman D."/>
        </authorList>
    </citation>
    <scope>NUCLEOTIDE SEQUENCE [LARGE SCALE GENOMIC DNA]</scope>
    <source>
        <strain evidence="2 3">BE107</strain>
    </source>
</reference>
<name>A0ABU1RP64_9GAMM</name>
<dbReference type="RefSeq" id="WP_310090462.1">
    <property type="nucleotide sequence ID" value="NZ_JAVDTT010000001.1"/>
</dbReference>
<sequence length="151" mass="17163">MKATILISLLIAGLWIHDATAAAAEPPMLEQIVLQQKEIRGDVLAGTGRYKDMPTVTKERLLSKQARLLDMIGDKRYASELSKKQRVEAFNALEWIEATINNDPDNRLVCAQERKVGSNRIIDVCRTERQIKKDHDRARRQLVEGTMPLEI</sequence>
<feature type="chain" id="PRO_5046667247" description="Lysozyme inhibitor LprI N-terminal domain-containing protein" evidence="1">
    <location>
        <begin position="25"/>
        <end position="151"/>
    </location>
</feature>
<evidence type="ECO:0000313" key="3">
    <source>
        <dbReference type="Proteomes" id="UP001254759"/>
    </source>
</evidence>
<gene>
    <name evidence="2" type="ORF">J2W94_000826</name>
</gene>
<feature type="signal peptide" evidence="1">
    <location>
        <begin position="1"/>
        <end position="24"/>
    </location>
</feature>